<dbReference type="SUPFAM" id="SSF48317">
    <property type="entry name" value="Acid phosphatase/Vanadium-dependent haloperoxidase"/>
    <property type="match status" value="1"/>
</dbReference>
<feature type="transmembrane region" description="Helical" evidence="1">
    <location>
        <begin position="51"/>
        <end position="72"/>
    </location>
</feature>
<evidence type="ECO:0000256" key="1">
    <source>
        <dbReference type="SAM" id="Phobius"/>
    </source>
</evidence>
<gene>
    <name evidence="3" type="ORF">C8J48_3512</name>
</gene>
<keyword evidence="1" id="KW-0812">Transmembrane</keyword>
<dbReference type="Proteomes" id="UP000241639">
    <property type="component" value="Unassembled WGS sequence"/>
</dbReference>
<dbReference type="PANTHER" id="PTHR14969:SF58">
    <property type="entry name" value="UNDECAPRENYL-DIPHOSPHATASE BCRC"/>
    <property type="match status" value="1"/>
</dbReference>
<dbReference type="InterPro" id="IPR033879">
    <property type="entry name" value="UPP_Pase"/>
</dbReference>
<comment type="caution">
    <text evidence="3">The sequence shown here is derived from an EMBL/GenBank/DDBJ whole genome shotgun (WGS) entry which is preliminary data.</text>
</comment>
<feature type="domain" description="Phosphatidic acid phosphatase type 2/haloperoxidase" evidence="2">
    <location>
        <begin position="54"/>
        <end position="159"/>
    </location>
</feature>
<keyword evidence="1" id="KW-1133">Transmembrane helix</keyword>
<dbReference type="Pfam" id="PF01569">
    <property type="entry name" value="PAP2"/>
    <property type="match status" value="1"/>
</dbReference>
<dbReference type="InterPro" id="IPR036938">
    <property type="entry name" value="PAP2/HPO_sf"/>
</dbReference>
<feature type="transmembrane region" description="Helical" evidence="1">
    <location>
        <begin position="144"/>
        <end position="162"/>
    </location>
</feature>
<dbReference type="AlphaFoldDB" id="A0A2T4Z0D4"/>
<proteinExistence type="predicted"/>
<dbReference type="InterPro" id="IPR000326">
    <property type="entry name" value="PAP2/HPO"/>
</dbReference>
<evidence type="ECO:0000259" key="2">
    <source>
        <dbReference type="SMART" id="SM00014"/>
    </source>
</evidence>
<evidence type="ECO:0000313" key="4">
    <source>
        <dbReference type="Proteomes" id="UP000241639"/>
    </source>
</evidence>
<keyword evidence="4" id="KW-1185">Reference proteome</keyword>
<accession>A0A2T4Z0D4</accession>
<organism evidence="3 4">
    <name type="scientific">Desmospora activa DSM 45169</name>
    <dbReference type="NCBI Taxonomy" id="1121389"/>
    <lineage>
        <taxon>Bacteria</taxon>
        <taxon>Bacillati</taxon>
        <taxon>Bacillota</taxon>
        <taxon>Bacilli</taxon>
        <taxon>Bacillales</taxon>
        <taxon>Thermoactinomycetaceae</taxon>
        <taxon>Desmospora</taxon>
    </lineage>
</organism>
<reference evidence="3 4" key="1">
    <citation type="submission" date="2018-04" db="EMBL/GenBank/DDBJ databases">
        <title>Genomic Encyclopedia of Archaeal and Bacterial Type Strains, Phase II (KMG-II): from individual species to whole genera.</title>
        <authorList>
            <person name="Goeker M."/>
        </authorList>
    </citation>
    <scope>NUCLEOTIDE SEQUENCE [LARGE SCALE GENOMIC DNA]</scope>
    <source>
        <strain evidence="3 4">DSM 45169</strain>
    </source>
</reference>
<dbReference type="OrthoDB" id="9789113at2"/>
<dbReference type="GO" id="GO:0005886">
    <property type="term" value="C:plasma membrane"/>
    <property type="evidence" value="ECO:0007669"/>
    <property type="project" value="InterPro"/>
</dbReference>
<dbReference type="SMART" id="SM00014">
    <property type="entry name" value="acidPPc"/>
    <property type="match status" value="1"/>
</dbReference>
<dbReference type="Gene3D" id="1.20.144.10">
    <property type="entry name" value="Phosphatidic acid phosphatase type 2/haloperoxidase"/>
    <property type="match status" value="1"/>
</dbReference>
<keyword evidence="1" id="KW-0472">Membrane</keyword>
<feature type="transmembrane region" description="Helical" evidence="1">
    <location>
        <begin position="21"/>
        <end position="44"/>
    </location>
</feature>
<name>A0A2T4Z0D4_9BACL</name>
<dbReference type="RefSeq" id="WP_107728495.1">
    <property type="nucleotide sequence ID" value="NZ_PZZP01000004.1"/>
</dbReference>
<dbReference type="CDD" id="cd03385">
    <property type="entry name" value="PAP2_BcrC_like"/>
    <property type="match status" value="1"/>
</dbReference>
<protein>
    <submittedName>
        <fullName evidence="3">Undecaprenyl-diphosphatase</fullName>
    </submittedName>
</protein>
<dbReference type="EMBL" id="PZZP01000004">
    <property type="protein sequence ID" value="PTM53201.1"/>
    <property type="molecule type" value="Genomic_DNA"/>
</dbReference>
<dbReference type="PANTHER" id="PTHR14969">
    <property type="entry name" value="SPHINGOSINE-1-PHOSPHATE PHOSPHOHYDROLASE"/>
    <property type="match status" value="1"/>
</dbReference>
<sequence length="179" mass="20059">MDYQLFEWINGWAGKFGWLDFLMIVMTEYGPYFFALVLFALFFFKKHRRGGITTGSTLALALGFSFLIGQLWERARPFVTYDDVNVLLYHAADASFPSDHTTGAFAIAFGLWHHHRGLGSIMFMLACLIGISRPFVGHHYPGDVLAGIAVAWIAAQIVKFVMGKMEARSAKTSEIPSKL</sequence>
<evidence type="ECO:0000313" key="3">
    <source>
        <dbReference type="EMBL" id="PTM53201.1"/>
    </source>
</evidence>
<dbReference type="GO" id="GO:0050380">
    <property type="term" value="F:undecaprenyl-diphosphatase activity"/>
    <property type="evidence" value="ECO:0007669"/>
    <property type="project" value="InterPro"/>
</dbReference>